<dbReference type="Gene3D" id="2.60.120.260">
    <property type="entry name" value="Galactose-binding domain-like"/>
    <property type="match status" value="1"/>
</dbReference>
<dbReference type="Proteomes" id="UP001610444">
    <property type="component" value="Unassembled WGS sequence"/>
</dbReference>
<feature type="chain" id="PRO_5045517126" description="CBM-cenC domain-containing protein" evidence="3">
    <location>
        <begin position="24"/>
        <end position="652"/>
    </location>
</feature>
<sequence length="652" mass="65666">MPRLHSLVSVLLLSRSLIPAVSAISTEVTEIVTCATSTPNPFSNPSFEDGITGWGFASGTTGSVVSGDAADGSYYMETTATSTSVTVLLYQRSSEFITNGHYAASFQYRFKPSSSQASMTCYIKAYMDSFTSAGLLASASQAVSSSIVGWTTISFDYTPTTSGTHTFEIYGYCTGTTGNTGAAIDIDNVEFVGPPVTLCSTQTITLTSTSTSTTTTTTTSASTETSSTQVLSSSSIVSLPVSSHTPSPVTPVASPSSSLAASSSAITSISSSSAAISPTTNRLSTPVIPASSSVGTTSSSSRIPMATISSSGTASITISTITTPTATAMTTSSMDADTTVTSSRSTTLAPTTLPSQATETEGRSTTSTVLSTRTATITACPSTVTNCPASEQTTFVTTETVVVSITICPVRSQPTTTIIGDETPDTPASTTSTVFTTRTTTITACPSTVQDCPARAKTTFVTTETLVVSTTICPVTATPTAAGTGIHSTAGSNTNYYGSDAAAENWTVGGASAPSSSSRSSSATGAGSVTGSATATTPSSTSGSSPAVDSVGATSDVLPESGNHNASGTESSEQESPTFNRTRFETQYGSSTQAVPVPSSTTPGVPGASIVSSAPDALFTGAAPASAVRITYGQVVGSLVGWLLSAMLAMLV</sequence>
<dbReference type="Pfam" id="PF02018">
    <property type="entry name" value="CBM_4_9"/>
    <property type="match status" value="1"/>
</dbReference>
<feature type="signal peptide" evidence="3">
    <location>
        <begin position="1"/>
        <end position="23"/>
    </location>
</feature>
<comment type="caution">
    <text evidence="5">The sequence shown here is derived from an EMBL/GenBank/DDBJ whole genome shotgun (WGS) entry which is preliminary data.</text>
</comment>
<evidence type="ECO:0000259" key="4">
    <source>
        <dbReference type="Pfam" id="PF02018"/>
    </source>
</evidence>
<feature type="compositionally biased region" description="Polar residues" evidence="2">
    <location>
        <begin position="344"/>
        <end position="359"/>
    </location>
</feature>
<evidence type="ECO:0000256" key="2">
    <source>
        <dbReference type="SAM" id="MobiDB-lite"/>
    </source>
</evidence>
<feature type="compositionally biased region" description="Low complexity" evidence="2">
    <location>
        <begin position="271"/>
        <end position="280"/>
    </location>
</feature>
<reference evidence="5 6" key="1">
    <citation type="submission" date="2024-07" db="EMBL/GenBank/DDBJ databases">
        <title>Section-level genome sequencing and comparative genomics of Aspergillus sections Usti and Cavernicolus.</title>
        <authorList>
            <consortium name="Lawrence Berkeley National Laboratory"/>
            <person name="Nybo J.L."/>
            <person name="Vesth T.C."/>
            <person name="Theobald S."/>
            <person name="Frisvad J.C."/>
            <person name="Larsen T.O."/>
            <person name="Kjaerboelling I."/>
            <person name="Rothschild-Mancinelli K."/>
            <person name="Lyhne E.K."/>
            <person name="Kogle M.E."/>
            <person name="Barry K."/>
            <person name="Clum A."/>
            <person name="Na H."/>
            <person name="Ledsgaard L."/>
            <person name="Lin J."/>
            <person name="Lipzen A."/>
            <person name="Kuo A."/>
            <person name="Riley R."/>
            <person name="Mondo S."/>
            <person name="LaButti K."/>
            <person name="Haridas S."/>
            <person name="Pangalinan J."/>
            <person name="Salamov A.A."/>
            <person name="Simmons B.A."/>
            <person name="Magnuson J.K."/>
            <person name="Chen J."/>
            <person name="Drula E."/>
            <person name="Henrissat B."/>
            <person name="Wiebenga A."/>
            <person name="Lubbers R.J."/>
            <person name="Gomes A.C."/>
            <person name="Macurrencykelacurrency M.R."/>
            <person name="Stajich J."/>
            <person name="Grigoriev I.V."/>
            <person name="Mortensen U.H."/>
            <person name="De vries R.P."/>
            <person name="Baker S.E."/>
            <person name="Andersen M.R."/>
        </authorList>
    </citation>
    <scope>NUCLEOTIDE SEQUENCE [LARGE SCALE GENOMIC DNA]</scope>
    <source>
        <strain evidence="5 6">CBS 756.74</strain>
    </source>
</reference>
<protein>
    <recommendedName>
        <fullName evidence="4">CBM-cenC domain-containing protein</fullName>
    </recommendedName>
</protein>
<dbReference type="EMBL" id="JBFXLR010000003">
    <property type="protein sequence ID" value="KAL2859310.1"/>
    <property type="molecule type" value="Genomic_DNA"/>
</dbReference>
<evidence type="ECO:0000256" key="1">
    <source>
        <dbReference type="ARBA" id="ARBA00022801"/>
    </source>
</evidence>
<dbReference type="RefSeq" id="XP_070904244.1">
    <property type="nucleotide sequence ID" value="XM_071044233.1"/>
</dbReference>
<feature type="region of interest" description="Disordered" evidence="2">
    <location>
        <begin position="509"/>
        <end position="608"/>
    </location>
</feature>
<keyword evidence="6" id="KW-1185">Reference proteome</keyword>
<dbReference type="SUPFAM" id="SSF49785">
    <property type="entry name" value="Galactose-binding domain-like"/>
    <property type="match status" value="1"/>
</dbReference>
<keyword evidence="3" id="KW-0732">Signal</keyword>
<feature type="compositionally biased region" description="Low complexity" evidence="2">
    <location>
        <begin position="595"/>
        <end position="607"/>
    </location>
</feature>
<feature type="region of interest" description="Disordered" evidence="2">
    <location>
        <begin position="271"/>
        <end position="305"/>
    </location>
</feature>
<gene>
    <name evidence="5" type="ORF">BJX68DRAFT_261749</name>
</gene>
<name>A0ABR4L441_9EURO</name>
<keyword evidence="1" id="KW-0378">Hydrolase</keyword>
<feature type="region of interest" description="Disordered" evidence="2">
    <location>
        <begin position="332"/>
        <end position="370"/>
    </location>
</feature>
<dbReference type="InterPro" id="IPR008979">
    <property type="entry name" value="Galactose-bd-like_sf"/>
</dbReference>
<dbReference type="InterPro" id="IPR003305">
    <property type="entry name" value="CenC_carb-bd"/>
</dbReference>
<organism evidence="5 6">
    <name type="scientific">Aspergillus pseudodeflectus</name>
    <dbReference type="NCBI Taxonomy" id="176178"/>
    <lineage>
        <taxon>Eukaryota</taxon>
        <taxon>Fungi</taxon>
        <taxon>Dikarya</taxon>
        <taxon>Ascomycota</taxon>
        <taxon>Pezizomycotina</taxon>
        <taxon>Eurotiomycetes</taxon>
        <taxon>Eurotiomycetidae</taxon>
        <taxon>Eurotiales</taxon>
        <taxon>Aspergillaceae</taxon>
        <taxon>Aspergillus</taxon>
        <taxon>Aspergillus subgen. Nidulantes</taxon>
    </lineage>
</organism>
<dbReference type="GeneID" id="98159397"/>
<accession>A0ABR4L441</accession>
<feature type="compositionally biased region" description="Polar residues" evidence="2">
    <location>
        <begin position="562"/>
        <end position="594"/>
    </location>
</feature>
<feature type="compositionally biased region" description="Low complexity" evidence="2">
    <location>
        <begin position="332"/>
        <end position="343"/>
    </location>
</feature>
<proteinExistence type="predicted"/>
<feature type="compositionally biased region" description="Low complexity" evidence="2">
    <location>
        <begin position="291"/>
        <end position="305"/>
    </location>
</feature>
<evidence type="ECO:0000313" key="6">
    <source>
        <dbReference type="Proteomes" id="UP001610444"/>
    </source>
</evidence>
<evidence type="ECO:0000313" key="5">
    <source>
        <dbReference type="EMBL" id="KAL2859310.1"/>
    </source>
</evidence>
<feature type="domain" description="CBM-cenC" evidence="4">
    <location>
        <begin position="42"/>
        <end position="170"/>
    </location>
</feature>
<evidence type="ECO:0000256" key="3">
    <source>
        <dbReference type="SAM" id="SignalP"/>
    </source>
</evidence>
<feature type="compositionally biased region" description="Low complexity" evidence="2">
    <location>
        <begin position="509"/>
        <end position="548"/>
    </location>
</feature>